<feature type="domain" description="PIPK" evidence="4">
    <location>
        <begin position="842"/>
        <end position="1174"/>
    </location>
</feature>
<dbReference type="EMBL" id="JAFCIX010000242">
    <property type="protein sequence ID" value="KAH6596231.1"/>
    <property type="molecule type" value="Genomic_DNA"/>
</dbReference>
<evidence type="ECO:0000256" key="2">
    <source>
        <dbReference type="ARBA" id="ARBA00022840"/>
    </source>
</evidence>
<keyword evidence="3" id="KW-0808">Transferase</keyword>
<protein>
    <recommendedName>
        <fullName evidence="4">PIPK domain-containing protein</fullName>
    </recommendedName>
</protein>
<sequence length="1197" mass="135055">MANTAAVGLGTIHTLHLRVLIKQCLDEVYVPLDPWLTIIAGIALQVAASPLPPAVSSRASPDHEVEDRAQVYPTWLLAPPKEATLPIVKVSCPCIVVHTEDGVPESSHFVPADPYPPSTAITALAEDQYSTAGQCNNPQSEGACADNRHSGRVVLCGSPDDLRKLTPLMTLAVFVACHMRLETCLFQDLLISHMISDSAMLTQNTNAFYNQNTKWGLRRFPLTMLAAPADSCSSLWKWIWKKEHQQQQHQPCSNHPARSVSVVETTDPTLVKSVPWRMWPSEHPGRHPFEPHLASKGQSALGNMTITSTNLFDRTIQHIENTILSASPYIVFPPPSILLHLRDHESGRTEIAVVSSANNLHQYNPMTPTTPTRNFFQNNPELGGQLNSLTPKSRIHQDLHSNSVAAGLVTVCPPSPSSPSKFTTLRNRIPADSKAGLSYLMKNNNSIGGVMRHQSISFAFSYFLDAHTTMPCQPPRLRTIRYYDKVSVGFQDCSIGKYVEMLCHDAIMPCSDPSCSHTMGEHLMAYHHDEGCVLVRTHTSTKKNVDHQDLQIYCWTSCSECHLSSEKTPLSLGGWHYSFGKFLELVLYHPAFLPNGICEHVSLNRSLVRRHFQRDVDTITFEFSHMDLFEMRLPRINVHQDAVSVQRKNIARRISYFESGEQDFEPRGDQIDSLRKDIKEFYQSLFEYLASALEISKQMDLDHYTTSLRATTDPSTTTGSPYSRVEGRLSEILRDMTSMFADEEYHFLESSISSTDLNLLRRMLSERMRERIVSIETLHKDYSSLSSCECDWKLPEYFDNSRNLLHLVSSSPTIIREDEPSSVIAFTLSSKPFVEYLGAITAFDSAAGQTFPDFQHTPTPDLDVDSWKSLGGECKYKIKRVSNSLASDAKGKHIHYRVSDSRVVFSCIVYFAKEFHALRKMCGIVPQFIQSLERSVHWNATGGKSTAAFYKTTDDQFILKELSSKWLVDEKETLFKFTPQYFEYLASSDKKPTLLTKILGFYTIKKKNSVTGQSSVLDVLVMENLFANVTISRRFDLKGVPDRHVVPRRIKRQDTKVDSDQVMWDGDWNAGQYKSLLRLFAHSKRILIESVHNDTDFLCKAKVMDYSLLVGVKDDTKELVVGIVDFIAPFNWSKMLEMQGKATIQSTIGSGKAVTVMPPDQYRDRFREAMEHNFLMVPDKWLDVALPDDGLVLPCVL</sequence>
<evidence type="ECO:0000256" key="1">
    <source>
        <dbReference type="ARBA" id="ARBA00022741"/>
    </source>
</evidence>
<keyword evidence="6" id="KW-1185">Reference proteome</keyword>
<accession>A0ABQ8FDL9</accession>
<evidence type="ECO:0000313" key="5">
    <source>
        <dbReference type="EMBL" id="KAH6596231.1"/>
    </source>
</evidence>
<evidence type="ECO:0000259" key="4">
    <source>
        <dbReference type="PROSITE" id="PS51455"/>
    </source>
</evidence>
<dbReference type="Gene3D" id="3.30.800.10">
    <property type="entry name" value="Phosphatidylinositol Phosphate Kinase II Beta"/>
    <property type="match status" value="1"/>
</dbReference>
<dbReference type="PANTHER" id="PTHR45748">
    <property type="entry name" value="1-PHOSPHATIDYLINOSITOL 3-PHOSPHATE 5-KINASE-RELATED"/>
    <property type="match status" value="1"/>
</dbReference>
<dbReference type="CDD" id="cd17300">
    <property type="entry name" value="PIPKc_PIKfyve"/>
    <property type="match status" value="1"/>
</dbReference>
<dbReference type="InterPro" id="IPR027484">
    <property type="entry name" value="PInositol-4-P-5-kinase_N"/>
</dbReference>
<dbReference type="InterPro" id="IPR044769">
    <property type="entry name" value="PIKfyve_PIPKc"/>
</dbReference>
<dbReference type="InterPro" id="IPR002498">
    <property type="entry name" value="PInositol-4-P-4/5-kinase_core"/>
</dbReference>
<gene>
    <name evidence="5" type="ORF">BASA50_005273</name>
</gene>
<dbReference type="Gene3D" id="3.30.810.10">
    <property type="entry name" value="2-Layer Sandwich"/>
    <property type="match status" value="1"/>
</dbReference>
<comment type="caution">
    <text evidence="5">The sequence shown here is derived from an EMBL/GenBank/DDBJ whole genome shotgun (WGS) entry which is preliminary data.</text>
</comment>
<dbReference type="Proteomes" id="UP001648503">
    <property type="component" value="Unassembled WGS sequence"/>
</dbReference>
<dbReference type="InterPro" id="IPR027483">
    <property type="entry name" value="PInositol-4-P-4/5-kinase_C_sf"/>
</dbReference>
<dbReference type="SUPFAM" id="SSF56104">
    <property type="entry name" value="SAICAR synthase-like"/>
    <property type="match status" value="1"/>
</dbReference>
<reference evidence="5 6" key="1">
    <citation type="submission" date="2021-02" db="EMBL/GenBank/DDBJ databases">
        <title>Variation within the Batrachochytrium salamandrivorans European outbreak.</title>
        <authorList>
            <person name="Kelly M."/>
            <person name="Pasmans F."/>
            <person name="Shea T.P."/>
            <person name="Munoz J.F."/>
            <person name="Carranza S."/>
            <person name="Cuomo C.A."/>
            <person name="Martel A."/>
        </authorList>
    </citation>
    <scope>NUCLEOTIDE SEQUENCE [LARGE SCALE GENOMIC DNA]</scope>
    <source>
        <strain evidence="5 6">AMFP18/2</strain>
    </source>
</reference>
<dbReference type="PANTHER" id="PTHR45748:SF7">
    <property type="entry name" value="1-PHOSPHATIDYLINOSITOL 3-PHOSPHATE 5-KINASE-RELATED"/>
    <property type="match status" value="1"/>
</dbReference>
<name>A0ABQ8FDL9_9FUNG</name>
<keyword evidence="3" id="KW-0418">Kinase</keyword>
<proteinExistence type="predicted"/>
<dbReference type="Pfam" id="PF01504">
    <property type="entry name" value="PIP5K"/>
    <property type="match status" value="1"/>
</dbReference>
<keyword evidence="1 3" id="KW-0547">Nucleotide-binding</keyword>
<organism evidence="5 6">
    <name type="scientific">Batrachochytrium salamandrivorans</name>
    <dbReference type="NCBI Taxonomy" id="1357716"/>
    <lineage>
        <taxon>Eukaryota</taxon>
        <taxon>Fungi</taxon>
        <taxon>Fungi incertae sedis</taxon>
        <taxon>Chytridiomycota</taxon>
        <taxon>Chytridiomycota incertae sedis</taxon>
        <taxon>Chytridiomycetes</taxon>
        <taxon>Rhizophydiales</taxon>
        <taxon>Rhizophydiales incertae sedis</taxon>
        <taxon>Batrachochytrium</taxon>
    </lineage>
</organism>
<dbReference type="PROSITE" id="PS51455">
    <property type="entry name" value="PIPK"/>
    <property type="match status" value="1"/>
</dbReference>
<evidence type="ECO:0000313" key="6">
    <source>
        <dbReference type="Proteomes" id="UP001648503"/>
    </source>
</evidence>
<evidence type="ECO:0000256" key="3">
    <source>
        <dbReference type="PROSITE-ProRule" id="PRU00781"/>
    </source>
</evidence>
<keyword evidence="2 3" id="KW-0067">ATP-binding</keyword>
<dbReference type="SMART" id="SM00330">
    <property type="entry name" value="PIPKc"/>
    <property type="match status" value="1"/>
</dbReference>